<sequence>MPRRRIRPTHFELETNAGYLRVTPLVYVGGTIFLVLGRPLVMRYMALPQHDPLDGLEEGSLQPEDVALPRQGPAVASATQVSAAPPAAKASSTKTFFGSAGWYLDKAVFLIGTGAAISAARSVLGYFVGAICIVGWLPPYKNLTISTASVACIVGGTVIGAVVGLLGFLALCVRRARMSTEERKLQDELAAKRSKQGGFLRDADLAVFKAEPVEVSAVISCAVRFNAPGMVLGMTLVPWVATAAREAGFGYDHAALLSAWGVIVPYIPNIIGAMHGTLSLDPVGGWKSGSKFWTSIEKAAHDAVVNG</sequence>
<feature type="transmembrane region" description="Helical" evidence="1">
    <location>
        <begin position="148"/>
        <end position="173"/>
    </location>
</feature>
<feature type="transmembrane region" description="Helical" evidence="1">
    <location>
        <begin position="107"/>
        <end position="136"/>
    </location>
</feature>
<accession>A0A1Y2IZ54</accession>
<evidence type="ECO:0000313" key="2">
    <source>
        <dbReference type="EMBL" id="OSD06439.1"/>
    </source>
</evidence>
<evidence type="ECO:0000256" key="1">
    <source>
        <dbReference type="SAM" id="Phobius"/>
    </source>
</evidence>
<name>A0A1Y2IZ54_TRAC3</name>
<gene>
    <name evidence="2" type="ORF">PYCCODRAFT_1474586</name>
</gene>
<dbReference type="AlphaFoldDB" id="A0A1Y2IZ54"/>
<reference evidence="2 3" key="1">
    <citation type="journal article" date="2015" name="Biotechnol. Biofuels">
        <title>Enhanced degradation of softwood versus hardwood by the white-rot fungus Pycnoporus coccineus.</title>
        <authorList>
            <person name="Couturier M."/>
            <person name="Navarro D."/>
            <person name="Chevret D."/>
            <person name="Henrissat B."/>
            <person name="Piumi F."/>
            <person name="Ruiz-Duenas F.J."/>
            <person name="Martinez A.T."/>
            <person name="Grigoriev I.V."/>
            <person name="Riley R."/>
            <person name="Lipzen A."/>
            <person name="Berrin J.G."/>
            <person name="Master E.R."/>
            <person name="Rosso M.N."/>
        </authorList>
    </citation>
    <scope>NUCLEOTIDE SEQUENCE [LARGE SCALE GENOMIC DNA]</scope>
    <source>
        <strain evidence="2 3">BRFM310</strain>
    </source>
</reference>
<evidence type="ECO:0000313" key="3">
    <source>
        <dbReference type="Proteomes" id="UP000193067"/>
    </source>
</evidence>
<proteinExistence type="predicted"/>
<keyword evidence="1" id="KW-0472">Membrane</keyword>
<protein>
    <submittedName>
        <fullName evidence="2">Uncharacterized protein</fullName>
    </submittedName>
</protein>
<keyword evidence="3" id="KW-1185">Reference proteome</keyword>
<keyword evidence="1" id="KW-0812">Transmembrane</keyword>
<organism evidence="2 3">
    <name type="scientific">Trametes coccinea (strain BRFM310)</name>
    <name type="common">Pycnoporus coccineus</name>
    <dbReference type="NCBI Taxonomy" id="1353009"/>
    <lineage>
        <taxon>Eukaryota</taxon>
        <taxon>Fungi</taxon>
        <taxon>Dikarya</taxon>
        <taxon>Basidiomycota</taxon>
        <taxon>Agaricomycotina</taxon>
        <taxon>Agaricomycetes</taxon>
        <taxon>Polyporales</taxon>
        <taxon>Polyporaceae</taxon>
        <taxon>Trametes</taxon>
    </lineage>
</organism>
<dbReference type="EMBL" id="KZ084090">
    <property type="protein sequence ID" value="OSD06439.1"/>
    <property type="molecule type" value="Genomic_DNA"/>
</dbReference>
<dbReference type="OrthoDB" id="2742346at2759"/>
<keyword evidence="1" id="KW-1133">Transmembrane helix</keyword>
<dbReference type="Proteomes" id="UP000193067">
    <property type="component" value="Unassembled WGS sequence"/>
</dbReference>
<feature type="transmembrane region" description="Helical" evidence="1">
    <location>
        <begin position="20"/>
        <end position="41"/>
    </location>
</feature>